<dbReference type="EMBL" id="JAMSHJ010000005">
    <property type="protein sequence ID" value="KAI5404402.1"/>
    <property type="molecule type" value="Genomic_DNA"/>
</dbReference>
<organism evidence="1 2">
    <name type="scientific">Pisum sativum</name>
    <name type="common">Garden pea</name>
    <name type="synonym">Lathyrus oleraceus</name>
    <dbReference type="NCBI Taxonomy" id="3888"/>
    <lineage>
        <taxon>Eukaryota</taxon>
        <taxon>Viridiplantae</taxon>
        <taxon>Streptophyta</taxon>
        <taxon>Embryophyta</taxon>
        <taxon>Tracheophyta</taxon>
        <taxon>Spermatophyta</taxon>
        <taxon>Magnoliopsida</taxon>
        <taxon>eudicotyledons</taxon>
        <taxon>Gunneridae</taxon>
        <taxon>Pentapetalae</taxon>
        <taxon>rosids</taxon>
        <taxon>fabids</taxon>
        <taxon>Fabales</taxon>
        <taxon>Fabaceae</taxon>
        <taxon>Papilionoideae</taxon>
        <taxon>50 kb inversion clade</taxon>
        <taxon>NPAAA clade</taxon>
        <taxon>Hologalegina</taxon>
        <taxon>IRL clade</taxon>
        <taxon>Fabeae</taxon>
        <taxon>Lathyrus</taxon>
    </lineage>
</organism>
<dbReference type="PANTHER" id="PTHR31286">
    <property type="entry name" value="GLYCINE-RICH CELL WALL STRUCTURAL PROTEIN 1.8-LIKE"/>
    <property type="match status" value="1"/>
</dbReference>
<protein>
    <recommendedName>
        <fullName evidence="3">DUF4283 domain-containing protein</fullName>
    </recommendedName>
</protein>
<reference evidence="1 2" key="1">
    <citation type="journal article" date="2022" name="Nat. Genet.">
        <title>Improved pea reference genome and pan-genome highlight genomic features and evolutionary characteristics.</title>
        <authorList>
            <person name="Yang T."/>
            <person name="Liu R."/>
            <person name="Luo Y."/>
            <person name="Hu S."/>
            <person name="Wang D."/>
            <person name="Wang C."/>
            <person name="Pandey M.K."/>
            <person name="Ge S."/>
            <person name="Xu Q."/>
            <person name="Li N."/>
            <person name="Li G."/>
            <person name="Huang Y."/>
            <person name="Saxena R.K."/>
            <person name="Ji Y."/>
            <person name="Li M."/>
            <person name="Yan X."/>
            <person name="He Y."/>
            <person name="Liu Y."/>
            <person name="Wang X."/>
            <person name="Xiang C."/>
            <person name="Varshney R.K."/>
            <person name="Ding H."/>
            <person name="Gao S."/>
            <person name="Zong X."/>
        </authorList>
    </citation>
    <scope>NUCLEOTIDE SEQUENCE [LARGE SCALE GENOMIC DNA]</scope>
    <source>
        <strain evidence="1 2">cv. Zhongwan 6</strain>
    </source>
</reference>
<dbReference type="Gramene" id="Psat05G0153100-T1">
    <property type="protein sequence ID" value="KAI5404402.1"/>
    <property type="gene ID" value="KIW84_051531"/>
</dbReference>
<evidence type="ECO:0008006" key="3">
    <source>
        <dbReference type="Google" id="ProtNLM"/>
    </source>
</evidence>
<name>A0A9D4WMQ1_PEA</name>
<dbReference type="Proteomes" id="UP001058974">
    <property type="component" value="Chromosome 5"/>
</dbReference>
<dbReference type="InterPro" id="IPR040256">
    <property type="entry name" value="At4g02000-like"/>
</dbReference>
<dbReference type="PANTHER" id="PTHR31286:SF99">
    <property type="entry name" value="DUF4283 DOMAIN-CONTAINING PROTEIN"/>
    <property type="match status" value="1"/>
</dbReference>
<gene>
    <name evidence="1" type="ORF">KIW84_051531</name>
</gene>
<proteinExistence type="predicted"/>
<evidence type="ECO:0000313" key="1">
    <source>
        <dbReference type="EMBL" id="KAI5404402.1"/>
    </source>
</evidence>
<accession>A0A9D4WMQ1</accession>
<evidence type="ECO:0000313" key="2">
    <source>
        <dbReference type="Proteomes" id="UP001058974"/>
    </source>
</evidence>
<keyword evidence="2" id="KW-1185">Reference proteome</keyword>
<dbReference type="AlphaFoldDB" id="A0A9D4WMQ1"/>
<sequence>MKKVKGKDIDPGLKTNGLIDNQGVLSASYKPMVVEEFSIAHNGQENYMISFTNGEDQHAELMEGPWLIYGHYLLVRELMPNFCPISDVIKQVAVWVRISGLPIEYYDALVLSFIGNRIGTTVKMDMNTVSIE</sequence>
<comment type="caution">
    <text evidence="1">The sequence shown here is derived from an EMBL/GenBank/DDBJ whole genome shotgun (WGS) entry which is preliminary data.</text>
</comment>